<accession>A0A0B7BCH2</accession>
<organism evidence="1">
    <name type="scientific">Arion vulgaris</name>
    <dbReference type="NCBI Taxonomy" id="1028688"/>
    <lineage>
        <taxon>Eukaryota</taxon>
        <taxon>Metazoa</taxon>
        <taxon>Spiralia</taxon>
        <taxon>Lophotrochozoa</taxon>
        <taxon>Mollusca</taxon>
        <taxon>Gastropoda</taxon>
        <taxon>Heterobranchia</taxon>
        <taxon>Euthyneura</taxon>
        <taxon>Panpulmonata</taxon>
        <taxon>Eupulmonata</taxon>
        <taxon>Stylommatophora</taxon>
        <taxon>Helicina</taxon>
        <taxon>Arionoidea</taxon>
        <taxon>Arionidae</taxon>
        <taxon>Arion</taxon>
    </lineage>
</organism>
<name>A0A0B7BCH2_9EUPU</name>
<dbReference type="AlphaFoldDB" id="A0A0B7BCH2"/>
<reference evidence="1" key="1">
    <citation type="submission" date="2014-12" db="EMBL/GenBank/DDBJ databases">
        <title>Insight into the proteome of Arion vulgaris.</title>
        <authorList>
            <person name="Aradska J."/>
            <person name="Bulat T."/>
            <person name="Smidak R."/>
            <person name="Sarate P."/>
            <person name="Gangsoo J."/>
            <person name="Sialana F."/>
            <person name="Bilban M."/>
            <person name="Lubec G."/>
        </authorList>
    </citation>
    <scope>NUCLEOTIDE SEQUENCE</scope>
    <source>
        <tissue evidence="1">Skin</tissue>
    </source>
</reference>
<sequence length="50" mass="5743">MFDHVILNIILRDITSEVGEGMPVWRETPVIRKTGLQAKSEAPYQRPDYA</sequence>
<protein>
    <submittedName>
        <fullName evidence="1">Uncharacterized protein</fullName>
    </submittedName>
</protein>
<dbReference type="EMBL" id="HACG01043101">
    <property type="protein sequence ID" value="CEK89966.1"/>
    <property type="molecule type" value="Transcribed_RNA"/>
</dbReference>
<proteinExistence type="predicted"/>
<gene>
    <name evidence="1" type="primary">ORF173869</name>
</gene>
<evidence type="ECO:0000313" key="1">
    <source>
        <dbReference type="EMBL" id="CEK89966.1"/>
    </source>
</evidence>